<comment type="caution">
    <text evidence="6">The sequence shown here is derived from an EMBL/GenBank/DDBJ whole genome shotgun (WGS) entry which is preliminary data.</text>
</comment>
<dbReference type="RefSeq" id="WP_311287796.1">
    <property type="nucleotide sequence ID" value="NZ_JBHTKX010000016.1"/>
</dbReference>
<proteinExistence type="inferred from homology"/>
<keyword evidence="3" id="KW-0238">DNA-binding</keyword>
<dbReference type="InterPro" id="IPR010998">
    <property type="entry name" value="Integrase_recombinase_N"/>
</dbReference>
<dbReference type="Pfam" id="PF14659">
    <property type="entry name" value="Phage_int_SAM_3"/>
    <property type="match status" value="1"/>
</dbReference>
<evidence type="ECO:0000256" key="1">
    <source>
        <dbReference type="ARBA" id="ARBA00008857"/>
    </source>
</evidence>
<dbReference type="InterPro" id="IPR011010">
    <property type="entry name" value="DNA_brk_join_enz"/>
</dbReference>
<dbReference type="Gene3D" id="1.10.150.130">
    <property type="match status" value="2"/>
</dbReference>
<dbReference type="PANTHER" id="PTHR30349:SF64">
    <property type="entry name" value="PROPHAGE INTEGRASE INTD-RELATED"/>
    <property type="match status" value="1"/>
</dbReference>
<sequence length="306" mass="35406">MEPTKDNVATFFTSWLAQKQMSIRPGTYKTYRWLVNYHIIPQLGQHKMISLSPQTINHVHKVIHDALETAVKWELLTKNVARVVKPPKIPKAQTNVWTEEELIRFLEFTKDSRYHIIFLLAATTGMRRGEVLGLKWEDIDLVAGKLSVRRSYTRGVVGHIFQEPKTAAGIRTIVLPKQTVDALQKQRLVLEEDRKKAEKNETEYNDYGLVVQTRNGFPVSPYFVEARWLDLLRKSGLPKIRLHDLRHTHASLLLKAGIHPKAVSERLGHSSIMIMLDRYSHLFPTLQQEAAEKLDQLLLYSRKFTK</sequence>
<evidence type="ECO:0000256" key="3">
    <source>
        <dbReference type="ARBA" id="ARBA00023125"/>
    </source>
</evidence>
<feature type="domain" description="Tyr recombinase" evidence="5">
    <location>
        <begin position="92"/>
        <end position="292"/>
    </location>
</feature>
<dbReference type="CDD" id="cd01189">
    <property type="entry name" value="INT_ICEBs1_C_like"/>
    <property type="match status" value="1"/>
</dbReference>
<dbReference type="InterPro" id="IPR004107">
    <property type="entry name" value="Integrase_SAM-like_N"/>
</dbReference>
<dbReference type="InterPro" id="IPR050090">
    <property type="entry name" value="Tyrosine_recombinase_XerCD"/>
</dbReference>
<reference evidence="7" key="1">
    <citation type="journal article" date="2019" name="Int. J. Syst. Evol. Microbiol.">
        <title>The Global Catalogue of Microorganisms (GCM) 10K type strain sequencing project: providing services to taxonomists for standard genome sequencing and annotation.</title>
        <authorList>
            <consortium name="The Broad Institute Genomics Platform"/>
            <consortium name="The Broad Institute Genome Sequencing Center for Infectious Disease"/>
            <person name="Wu L."/>
            <person name="Ma J."/>
        </authorList>
    </citation>
    <scope>NUCLEOTIDE SEQUENCE [LARGE SCALE GENOMIC DNA]</scope>
    <source>
        <strain evidence="7">CCUG 53519</strain>
    </source>
</reference>
<evidence type="ECO:0000259" key="5">
    <source>
        <dbReference type="PROSITE" id="PS51898"/>
    </source>
</evidence>
<protein>
    <submittedName>
        <fullName evidence="6">Tyrosine-type recombinase/integrase</fullName>
    </submittedName>
</protein>
<accession>A0ABW3Q0I6</accession>
<dbReference type="InterPro" id="IPR002104">
    <property type="entry name" value="Integrase_catalytic"/>
</dbReference>
<dbReference type="Gene3D" id="1.10.443.10">
    <property type="entry name" value="Intergrase catalytic core"/>
    <property type="match status" value="1"/>
</dbReference>
<dbReference type="SUPFAM" id="SSF56349">
    <property type="entry name" value="DNA breaking-rejoining enzymes"/>
    <property type="match status" value="1"/>
</dbReference>
<evidence type="ECO:0000256" key="2">
    <source>
        <dbReference type="ARBA" id="ARBA00022908"/>
    </source>
</evidence>
<dbReference type="InterPro" id="IPR013762">
    <property type="entry name" value="Integrase-like_cat_sf"/>
</dbReference>
<dbReference type="PANTHER" id="PTHR30349">
    <property type="entry name" value="PHAGE INTEGRASE-RELATED"/>
    <property type="match status" value="1"/>
</dbReference>
<evidence type="ECO:0000313" key="7">
    <source>
        <dbReference type="Proteomes" id="UP001597169"/>
    </source>
</evidence>
<dbReference type="PROSITE" id="PS51898">
    <property type="entry name" value="TYR_RECOMBINASE"/>
    <property type="match status" value="1"/>
</dbReference>
<name>A0ABW3Q0I6_9BACL</name>
<dbReference type="Proteomes" id="UP001597169">
    <property type="component" value="Unassembled WGS sequence"/>
</dbReference>
<keyword evidence="2" id="KW-0229">DNA integration</keyword>
<comment type="similarity">
    <text evidence="1">Belongs to the 'phage' integrase family.</text>
</comment>
<dbReference type="EMBL" id="JBHTKX010000016">
    <property type="protein sequence ID" value="MFD1131749.1"/>
    <property type="molecule type" value="Genomic_DNA"/>
</dbReference>
<evidence type="ECO:0000256" key="4">
    <source>
        <dbReference type="ARBA" id="ARBA00023172"/>
    </source>
</evidence>
<dbReference type="Pfam" id="PF00589">
    <property type="entry name" value="Phage_integrase"/>
    <property type="match status" value="1"/>
</dbReference>
<keyword evidence="4" id="KW-0233">DNA recombination</keyword>
<gene>
    <name evidence="6" type="ORF">ACFQ3J_26955</name>
</gene>
<evidence type="ECO:0000313" key="6">
    <source>
        <dbReference type="EMBL" id="MFD1131749.1"/>
    </source>
</evidence>
<organism evidence="6 7">
    <name type="scientific">Paenibacillus provencensis</name>
    <dbReference type="NCBI Taxonomy" id="441151"/>
    <lineage>
        <taxon>Bacteria</taxon>
        <taxon>Bacillati</taxon>
        <taxon>Bacillota</taxon>
        <taxon>Bacilli</taxon>
        <taxon>Bacillales</taxon>
        <taxon>Paenibacillaceae</taxon>
        <taxon>Paenibacillus</taxon>
    </lineage>
</organism>
<keyword evidence="7" id="KW-1185">Reference proteome</keyword>